<proteinExistence type="predicted"/>
<dbReference type="Proteomes" id="UP001151699">
    <property type="component" value="Chromosome B"/>
</dbReference>
<dbReference type="EMBL" id="WJQU01000002">
    <property type="protein sequence ID" value="KAJ6640577.1"/>
    <property type="molecule type" value="Genomic_DNA"/>
</dbReference>
<name>A0A9Q0N0A4_9DIPT</name>
<keyword evidence="2" id="KW-1185">Reference proteome</keyword>
<evidence type="ECO:0000313" key="2">
    <source>
        <dbReference type="Proteomes" id="UP001151699"/>
    </source>
</evidence>
<reference evidence="1" key="1">
    <citation type="submission" date="2022-07" db="EMBL/GenBank/DDBJ databases">
        <authorList>
            <person name="Trinca V."/>
            <person name="Uliana J.V.C."/>
            <person name="Torres T.T."/>
            <person name="Ward R.J."/>
            <person name="Monesi N."/>
        </authorList>
    </citation>
    <scope>NUCLEOTIDE SEQUENCE</scope>
    <source>
        <strain evidence="1">HSMRA1968</strain>
        <tissue evidence="1">Whole embryos</tissue>
    </source>
</reference>
<evidence type="ECO:0000313" key="1">
    <source>
        <dbReference type="EMBL" id="KAJ6640577.1"/>
    </source>
</evidence>
<dbReference type="AlphaFoldDB" id="A0A9Q0N0A4"/>
<gene>
    <name evidence="1" type="ORF">Bhyg_05508</name>
</gene>
<accession>A0A9Q0N0A4</accession>
<comment type="caution">
    <text evidence="1">The sequence shown here is derived from an EMBL/GenBank/DDBJ whole genome shotgun (WGS) entry which is preliminary data.</text>
</comment>
<sequence>MSITIRDTEMEFDRILSRLHKSNIKFIEPPRFKIDTINLFEQLMVLMLSRNKQMRGCKFRNCYLAAYFIGNCEKL</sequence>
<organism evidence="1 2">
    <name type="scientific">Pseudolycoriella hygida</name>
    <dbReference type="NCBI Taxonomy" id="35572"/>
    <lineage>
        <taxon>Eukaryota</taxon>
        <taxon>Metazoa</taxon>
        <taxon>Ecdysozoa</taxon>
        <taxon>Arthropoda</taxon>
        <taxon>Hexapoda</taxon>
        <taxon>Insecta</taxon>
        <taxon>Pterygota</taxon>
        <taxon>Neoptera</taxon>
        <taxon>Endopterygota</taxon>
        <taxon>Diptera</taxon>
        <taxon>Nematocera</taxon>
        <taxon>Sciaroidea</taxon>
        <taxon>Sciaridae</taxon>
        <taxon>Pseudolycoriella</taxon>
    </lineage>
</organism>
<protein>
    <submittedName>
        <fullName evidence="1">Uncharacterized protein</fullName>
    </submittedName>
</protein>